<dbReference type="GO" id="GO:0003700">
    <property type="term" value="F:DNA-binding transcription factor activity"/>
    <property type="evidence" value="ECO:0007669"/>
    <property type="project" value="InterPro"/>
</dbReference>
<organism evidence="3 4">
    <name type="scientific">Aquibacillus koreensis</name>
    <dbReference type="NCBI Taxonomy" id="279446"/>
    <lineage>
        <taxon>Bacteria</taxon>
        <taxon>Bacillati</taxon>
        <taxon>Bacillota</taxon>
        <taxon>Bacilli</taxon>
        <taxon>Bacillales</taxon>
        <taxon>Bacillaceae</taxon>
        <taxon>Aquibacillus</taxon>
    </lineage>
</organism>
<protein>
    <submittedName>
        <fullName evidence="3">MarR family winged helix-turn-helix transcriptional regulator</fullName>
    </submittedName>
</protein>
<dbReference type="AlphaFoldDB" id="A0A9X3WL19"/>
<dbReference type="SMART" id="SM00347">
    <property type="entry name" value="HTH_MARR"/>
    <property type="match status" value="1"/>
</dbReference>
<dbReference type="GO" id="GO:0003677">
    <property type="term" value="F:DNA binding"/>
    <property type="evidence" value="ECO:0007669"/>
    <property type="project" value="UniProtKB-KW"/>
</dbReference>
<keyword evidence="4" id="KW-1185">Reference proteome</keyword>
<evidence type="ECO:0000313" key="4">
    <source>
        <dbReference type="Proteomes" id="UP001145072"/>
    </source>
</evidence>
<dbReference type="RefSeq" id="WP_259868784.1">
    <property type="nucleotide sequence ID" value="NZ_JAMQJZ010000004.1"/>
</dbReference>
<evidence type="ECO:0000256" key="1">
    <source>
        <dbReference type="ARBA" id="ARBA00023125"/>
    </source>
</evidence>
<evidence type="ECO:0000259" key="2">
    <source>
        <dbReference type="PROSITE" id="PS50995"/>
    </source>
</evidence>
<dbReference type="PANTHER" id="PTHR33164">
    <property type="entry name" value="TRANSCRIPTIONAL REGULATOR, MARR FAMILY"/>
    <property type="match status" value="1"/>
</dbReference>
<gene>
    <name evidence="3" type="ORF">NC661_07660</name>
</gene>
<name>A0A9X3WL19_9BACI</name>
<dbReference type="SUPFAM" id="SSF46785">
    <property type="entry name" value="Winged helix' DNA-binding domain"/>
    <property type="match status" value="1"/>
</dbReference>
<dbReference type="PANTHER" id="PTHR33164:SF99">
    <property type="entry name" value="MARR FAMILY REGULATORY PROTEIN"/>
    <property type="match status" value="1"/>
</dbReference>
<comment type="caution">
    <text evidence="3">The sequence shown here is derived from an EMBL/GenBank/DDBJ whole genome shotgun (WGS) entry which is preliminary data.</text>
</comment>
<dbReference type="PROSITE" id="PS50995">
    <property type="entry name" value="HTH_MARR_2"/>
    <property type="match status" value="1"/>
</dbReference>
<sequence>MEHRKLNEIIETYTSSMNEVNRRVNVLMNEQVHQELTTDQFSTLRFLQKKQPCTSSDIAHEFSIGKSAVTAQVNRLYERGLIDRKRDQDDRRIVYLSLTAEGKKLMEDGTQKLYDVLGDILLEFDSNEIETFIQSLEKLVRILREN</sequence>
<dbReference type="Pfam" id="PF01047">
    <property type="entry name" value="MarR"/>
    <property type="match status" value="1"/>
</dbReference>
<dbReference type="PRINTS" id="PR00598">
    <property type="entry name" value="HTHMARR"/>
</dbReference>
<reference evidence="3" key="1">
    <citation type="submission" date="2022-06" db="EMBL/GenBank/DDBJ databases">
        <title>Aquibacillus sp. a new bacterium isolated from soil saline samples.</title>
        <authorList>
            <person name="Galisteo C."/>
            <person name="De La Haba R."/>
            <person name="Sanchez-Porro C."/>
            <person name="Ventosa A."/>
        </authorList>
    </citation>
    <scope>NUCLEOTIDE SEQUENCE</scope>
    <source>
        <strain evidence="3">JCM 12387</strain>
    </source>
</reference>
<dbReference type="GO" id="GO:0006950">
    <property type="term" value="P:response to stress"/>
    <property type="evidence" value="ECO:0007669"/>
    <property type="project" value="TreeGrafter"/>
</dbReference>
<dbReference type="Gene3D" id="1.10.10.10">
    <property type="entry name" value="Winged helix-like DNA-binding domain superfamily/Winged helix DNA-binding domain"/>
    <property type="match status" value="1"/>
</dbReference>
<dbReference type="InterPro" id="IPR039422">
    <property type="entry name" value="MarR/SlyA-like"/>
</dbReference>
<feature type="domain" description="HTH marR-type" evidence="2">
    <location>
        <begin position="1"/>
        <end position="141"/>
    </location>
</feature>
<keyword evidence="1" id="KW-0238">DNA-binding</keyword>
<evidence type="ECO:0000313" key="3">
    <source>
        <dbReference type="EMBL" id="MDC3420246.1"/>
    </source>
</evidence>
<dbReference type="InterPro" id="IPR036390">
    <property type="entry name" value="WH_DNA-bd_sf"/>
</dbReference>
<dbReference type="InterPro" id="IPR036388">
    <property type="entry name" value="WH-like_DNA-bd_sf"/>
</dbReference>
<proteinExistence type="predicted"/>
<dbReference type="EMBL" id="JAMQJZ010000004">
    <property type="protein sequence ID" value="MDC3420246.1"/>
    <property type="molecule type" value="Genomic_DNA"/>
</dbReference>
<dbReference type="InterPro" id="IPR000835">
    <property type="entry name" value="HTH_MarR-typ"/>
</dbReference>
<accession>A0A9X3WL19</accession>
<dbReference type="Proteomes" id="UP001145072">
    <property type="component" value="Unassembled WGS sequence"/>
</dbReference>